<evidence type="ECO:0000259" key="2">
    <source>
        <dbReference type="PROSITE" id="PS51898"/>
    </source>
</evidence>
<dbReference type="Pfam" id="PF00589">
    <property type="entry name" value="Phage_integrase"/>
    <property type="match status" value="1"/>
</dbReference>
<comment type="caution">
    <text evidence="3">The sequence shown here is derived from an EMBL/GenBank/DDBJ whole genome shotgun (WGS) entry which is preliminary data.</text>
</comment>
<evidence type="ECO:0000313" key="3">
    <source>
        <dbReference type="EMBL" id="RCN43897.1"/>
    </source>
</evidence>
<protein>
    <recommendedName>
        <fullName evidence="2">Tyr recombinase domain-containing protein</fullName>
    </recommendedName>
</protein>
<organism evidence="3 4">
    <name type="scientific">Ancylostoma caninum</name>
    <name type="common">Dog hookworm</name>
    <dbReference type="NCBI Taxonomy" id="29170"/>
    <lineage>
        <taxon>Eukaryota</taxon>
        <taxon>Metazoa</taxon>
        <taxon>Ecdysozoa</taxon>
        <taxon>Nematoda</taxon>
        <taxon>Chromadorea</taxon>
        <taxon>Rhabditida</taxon>
        <taxon>Rhabditina</taxon>
        <taxon>Rhabditomorpha</taxon>
        <taxon>Strongyloidea</taxon>
        <taxon>Ancylostomatidae</taxon>
        <taxon>Ancylostomatinae</taxon>
        <taxon>Ancylostoma</taxon>
    </lineage>
</organism>
<proteinExistence type="predicted"/>
<dbReference type="GO" id="GO:0006310">
    <property type="term" value="P:DNA recombination"/>
    <property type="evidence" value="ECO:0007669"/>
    <property type="project" value="UniProtKB-KW"/>
</dbReference>
<accession>A0A368GLX9</accession>
<dbReference type="AlphaFoldDB" id="A0A368GLX9"/>
<dbReference type="InterPro" id="IPR011010">
    <property type="entry name" value="DNA_brk_join_enz"/>
</dbReference>
<dbReference type="Proteomes" id="UP000252519">
    <property type="component" value="Unassembled WGS sequence"/>
</dbReference>
<dbReference type="Gene3D" id="1.10.443.10">
    <property type="entry name" value="Intergrase catalytic core"/>
    <property type="match status" value="1"/>
</dbReference>
<gene>
    <name evidence="3" type="ORF">ANCCAN_10098</name>
</gene>
<feature type="domain" description="Tyr recombinase" evidence="2">
    <location>
        <begin position="10"/>
        <end position="148"/>
    </location>
</feature>
<dbReference type="OrthoDB" id="5867182at2759"/>
<dbReference type="EMBL" id="JOJR01000143">
    <property type="protein sequence ID" value="RCN43897.1"/>
    <property type="molecule type" value="Genomic_DNA"/>
</dbReference>
<evidence type="ECO:0000313" key="4">
    <source>
        <dbReference type="Proteomes" id="UP000252519"/>
    </source>
</evidence>
<name>A0A368GLX9_ANCCA</name>
<sequence>MASRDSPPVKGRRKVSQSEIDVVVALRMEAPEALTGAATILLIFSAFLRTGELCNPRFSDVCFKAEDIWWLKVHRSKTDSKGLGSTIAFRLRGDALRLWTRFRELHSQNPEDFIFSNSRGGPPSRDYLSRKLKRFLTEAGLQHRNLTH</sequence>
<dbReference type="InterPro" id="IPR013762">
    <property type="entry name" value="Integrase-like_cat_sf"/>
</dbReference>
<dbReference type="GO" id="GO:0003677">
    <property type="term" value="F:DNA binding"/>
    <property type="evidence" value="ECO:0007669"/>
    <property type="project" value="InterPro"/>
</dbReference>
<dbReference type="GO" id="GO:0015074">
    <property type="term" value="P:DNA integration"/>
    <property type="evidence" value="ECO:0007669"/>
    <property type="project" value="InterPro"/>
</dbReference>
<dbReference type="STRING" id="29170.A0A368GLX9"/>
<reference evidence="3 4" key="1">
    <citation type="submission" date="2014-10" db="EMBL/GenBank/DDBJ databases">
        <title>Draft genome of the hookworm Ancylostoma caninum.</title>
        <authorList>
            <person name="Mitreva M."/>
        </authorList>
    </citation>
    <scope>NUCLEOTIDE SEQUENCE [LARGE SCALE GENOMIC DNA]</scope>
    <source>
        <strain evidence="3 4">Baltimore</strain>
    </source>
</reference>
<evidence type="ECO:0000256" key="1">
    <source>
        <dbReference type="ARBA" id="ARBA00023172"/>
    </source>
</evidence>
<dbReference type="InterPro" id="IPR002104">
    <property type="entry name" value="Integrase_catalytic"/>
</dbReference>
<dbReference type="PROSITE" id="PS51898">
    <property type="entry name" value="TYR_RECOMBINASE"/>
    <property type="match status" value="1"/>
</dbReference>
<dbReference type="SUPFAM" id="SSF56349">
    <property type="entry name" value="DNA breaking-rejoining enzymes"/>
    <property type="match status" value="1"/>
</dbReference>
<keyword evidence="1" id="KW-0233">DNA recombination</keyword>
<keyword evidence="4" id="KW-1185">Reference proteome</keyword>